<evidence type="ECO:0000313" key="1">
    <source>
        <dbReference type="EMBL" id="EFQ99113.1"/>
    </source>
</evidence>
<protein>
    <submittedName>
        <fullName evidence="1">Uncharacterized protein</fullName>
    </submittedName>
</protein>
<reference evidence="2" key="1">
    <citation type="journal article" date="2012" name="MBio">
        <title>Comparative genome analysis of Trichophyton rubrum and related dermatophytes reveals candidate genes involved in infection.</title>
        <authorList>
            <person name="Martinez D.A."/>
            <person name="Oliver B.G."/>
            <person name="Graeser Y."/>
            <person name="Goldberg J.M."/>
            <person name="Li W."/>
            <person name="Martinez-Rossi N.M."/>
            <person name="Monod M."/>
            <person name="Shelest E."/>
            <person name="Barton R.C."/>
            <person name="Birch E."/>
            <person name="Brakhage A.A."/>
            <person name="Chen Z."/>
            <person name="Gurr S.J."/>
            <person name="Heiman D."/>
            <person name="Heitman J."/>
            <person name="Kosti I."/>
            <person name="Rossi A."/>
            <person name="Saif S."/>
            <person name="Samalova M."/>
            <person name="Saunders C.W."/>
            <person name="Shea T."/>
            <person name="Summerbell R.C."/>
            <person name="Xu J."/>
            <person name="Young S."/>
            <person name="Zeng Q."/>
            <person name="Birren B.W."/>
            <person name="Cuomo C.A."/>
            <person name="White T.C."/>
        </authorList>
    </citation>
    <scope>NUCLEOTIDE SEQUENCE [LARGE SCALE GENOMIC DNA]</scope>
    <source>
        <strain evidence="2">ATCC MYA-4604 / CBS 118893</strain>
    </source>
</reference>
<organism evidence="2">
    <name type="scientific">Arthroderma gypseum (strain ATCC MYA-4604 / CBS 118893)</name>
    <name type="common">Microsporum gypseum</name>
    <dbReference type="NCBI Taxonomy" id="535722"/>
    <lineage>
        <taxon>Eukaryota</taxon>
        <taxon>Fungi</taxon>
        <taxon>Dikarya</taxon>
        <taxon>Ascomycota</taxon>
        <taxon>Pezizomycotina</taxon>
        <taxon>Eurotiomycetes</taxon>
        <taxon>Eurotiomycetidae</taxon>
        <taxon>Onygenales</taxon>
        <taxon>Arthrodermataceae</taxon>
        <taxon>Nannizzia</taxon>
    </lineage>
</organism>
<sequence length="129" mass="14789">MWFCEATRMKYRFSNRDNVPISSFLVPKVNLLREAGITFDDDIVHHIYDSLEPQLQTSRPIDNDYNDYTVEDLSRARDGLVGQALHMLGGCPTRSYNTKDRQCITPGVIKHCYTECESEQVTDLKAARA</sequence>
<evidence type="ECO:0000313" key="2">
    <source>
        <dbReference type="Proteomes" id="UP000002669"/>
    </source>
</evidence>
<dbReference type="AlphaFoldDB" id="E4UPX9"/>
<name>E4UPX9_ARTGP</name>
<keyword evidence="2" id="KW-1185">Reference proteome</keyword>
<dbReference type="HOGENOM" id="CLU_1948329_0_0_1"/>
<dbReference type="InParanoid" id="E4UPX9"/>
<dbReference type="OrthoDB" id="4188289at2759"/>
<dbReference type="GeneID" id="10029892"/>
<dbReference type="EMBL" id="DS989823">
    <property type="protein sequence ID" value="EFQ99113.1"/>
    <property type="molecule type" value="Genomic_DNA"/>
</dbReference>
<accession>E4UPX9</accession>
<gene>
    <name evidence="1" type="ORF">MGYG_02126</name>
</gene>
<dbReference type="VEuPathDB" id="FungiDB:MGYG_02126"/>
<proteinExistence type="predicted"/>
<dbReference type="RefSeq" id="XP_003174596.1">
    <property type="nucleotide sequence ID" value="XM_003174548.1"/>
</dbReference>
<dbReference type="Proteomes" id="UP000002669">
    <property type="component" value="Unassembled WGS sequence"/>
</dbReference>